<evidence type="ECO:0000256" key="3">
    <source>
        <dbReference type="ARBA" id="ARBA00023134"/>
    </source>
</evidence>
<dbReference type="InterPro" id="IPR027417">
    <property type="entry name" value="P-loop_NTPase"/>
</dbReference>
<organism evidence="8 9">
    <name type="scientific">Leucocoprinus leucothites</name>
    <dbReference type="NCBI Taxonomy" id="201217"/>
    <lineage>
        <taxon>Eukaryota</taxon>
        <taxon>Fungi</taxon>
        <taxon>Dikarya</taxon>
        <taxon>Basidiomycota</taxon>
        <taxon>Agaricomycotina</taxon>
        <taxon>Agaricomycetes</taxon>
        <taxon>Agaricomycetidae</taxon>
        <taxon>Agaricales</taxon>
        <taxon>Agaricineae</taxon>
        <taxon>Agaricaceae</taxon>
        <taxon>Leucocoprinus</taxon>
    </lineage>
</organism>
<keyword evidence="2 5" id="KW-0547">Nucleotide-binding</keyword>
<evidence type="ECO:0000256" key="6">
    <source>
        <dbReference type="PIRSR" id="PIRSR601019-2"/>
    </source>
</evidence>
<evidence type="ECO:0000256" key="1">
    <source>
        <dbReference type="ARBA" id="ARBA00022723"/>
    </source>
</evidence>
<evidence type="ECO:0000256" key="5">
    <source>
        <dbReference type="PIRSR" id="PIRSR601019-1"/>
    </source>
</evidence>
<dbReference type="Pfam" id="PF00503">
    <property type="entry name" value="G-alpha"/>
    <property type="match status" value="1"/>
</dbReference>
<dbReference type="OrthoDB" id="5817230at2759"/>
<feature type="binding site" evidence="5">
    <location>
        <begin position="315"/>
        <end position="316"/>
    </location>
    <ligand>
        <name>GTP</name>
        <dbReference type="ChEBI" id="CHEBI:37565"/>
    </ligand>
</feature>
<evidence type="ECO:0000256" key="2">
    <source>
        <dbReference type="ARBA" id="ARBA00022741"/>
    </source>
</evidence>
<dbReference type="EMBL" id="JAACJO010000018">
    <property type="protein sequence ID" value="KAF5348882.1"/>
    <property type="molecule type" value="Genomic_DNA"/>
</dbReference>
<dbReference type="InterPro" id="IPR001019">
    <property type="entry name" value="Gprotein_alpha_su"/>
</dbReference>
<evidence type="ECO:0000256" key="4">
    <source>
        <dbReference type="ARBA" id="ARBA00023224"/>
    </source>
</evidence>
<dbReference type="FunFam" id="3.40.50.300:FF:000692">
    <property type="entry name" value="Guanine nucleotide-binding protein subunit alpha"/>
    <property type="match status" value="1"/>
</dbReference>
<dbReference type="PROSITE" id="PS51882">
    <property type="entry name" value="G_ALPHA"/>
    <property type="match status" value="1"/>
</dbReference>
<accession>A0A8H5FU71</accession>
<proteinExistence type="predicted"/>
<protein>
    <submittedName>
        <fullName evidence="8">Uncharacterized protein</fullName>
    </submittedName>
</protein>
<keyword evidence="1 6" id="KW-0479">Metal-binding</keyword>
<gene>
    <name evidence="8" type="ORF">D9756_009793</name>
</gene>
<dbReference type="SUPFAM" id="SSF52540">
    <property type="entry name" value="P-loop containing nucleoside triphosphate hydrolases"/>
    <property type="match status" value="1"/>
</dbReference>
<feature type="region of interest" description="Disordered" evidence="7">
    <location>
        <begin position="17"/>
        <end position="41"/>
    </location>
</feature>
<dbReference type="SMART" id="SM00275">
    <property type="entry name" value="G_alpha"/>
    <property type="match status" value="1"/>
</dbReference>
<dbReference type="AlphaFoldDB" id="A0A8H5FU71"/>
<dbReference type="GO" id="GO:0003924">
    <property type="term" value="F:GTPase activity"/>
    <property type="evidence" value="ECO:0007669"/>
    <property type="project" value="InterPro"/>
</dbReference>
<sequence length="562" mass="63878">MTIPRRVPSFTSSFKCDSLSSVNDPSASDNSGRNGHKEDPAVVNARIEAQLKRDSEAYKKEESRLFKILLLGQAASGKSTTLKNFRMQFTREEWEQERLGWRAVIQLNVVRQVLSILHILESELGGCSAVPNEDDRTRGLVDDAVETWISESKLTGPNPSLVPSITEPRPQFTERHRNFITRLGPRLSEVEHALKSRLTPHMSYYPTMAAPVVSATPFEPGEELDDDMLIRKKVVEYTFRSWRDVLDAAPQPPSSASTTTLTPTNEDRSKSTSPTADGLDMPTQAIASLRKEIKALWTDADVRDVVKRRRLEIPDSIGFDSDAESAFLDEIDRIARIDYEVNDQDIVCARLKTVGIQEYTFNFDSGAPSITGSRKWSWRVYDVGGCRTMRKAWLPYFDNIQLIIFPKLPSPIDPSTVSFYSPVLREWFAPVSVFDEHLEEDPRVNRLEDSIVLWSSICETSLLARAQIVLFLNKCDLLQRKLSRGVRVSKYLSSYGKRPNDLKHVLRYVKEKFKTIHQEKSPMRRPFTAFPTTVTDTSSTALTLKTVRDNIIRQHLSSTNFM</sequence>
<dbReference type="SUPFAM" id="SSF47895">
    <property type="entry name" value="Transducin (alpha subunit), insertion domain"/>
    <property type="match status" value="1"/>
</dbReference>
<keyword evidence="4" id="KW-0807">Transducer</keyword>
<dbReference type="GO" id="GO:0001664">
    <property type="term" value="F:G protein-coupled receptor binding"/>
    <property type="evidence" value="ECO:0007669"/>
    <property type="project" value="TreeGrafter"/>
</dbReference>
<dbReference type="Proteomes" id="UP000559027">
    <property type="component" value="Unassembled WGS sequence"/>
</dbReference>
<keyword evidence="6" id="KW-0460">Magnesium</keyword>
<dbReference type="GO" id="GO:0046872">
    <property type="term" value="F:metal ion binding"/>
    <property type="evidence" value="ECO:0007669"/>
    <property type="project" value="UniProtKB-KW"/>
</dbReference>
<reference evidence="8 9" key="1">
    <citation type="journal article" date="2020" name="ISME J.">
        <title>Uncovering the hidden diversity of litter-decomposition mechanisms in mushroom-forming fungi.</title>
        <authorList>
            <person name="Floudas D."/>
            <person name="Bentzer J."/>
            <person name="Ahren D."/>
            <person name="Johansson T."/>
            <person name="Persson P."/>
            <person name="Tunlid A."/>
        </authorList>
    </citation>
    <scope>NUCLEOTIDE SEQUENCE [LARGE SCALE GENOMIC DNA]</scope>
    <source>
        <strain evidence="8 9">CBS 146.42</strain>
    </source>
</reference>
<keyword evidence="3 5" id="KW-0342">GTP-binding</keyword>
<feature type="binding site" evidence="6">
    <location>
        <position position="353"/>
    </location>
    <ligand>
        <name>Mg(2+)</name>
        <dbReference type="ChEBI" id="CHEBI:18420"/>
    </ligand>
</feature>
<dbReference type="GO" id="GO:0005834">
    <property type="term" value="C:heterotrimeric G-protein complex"/>
    <property type="evidence" value="ECO:0007669"/>
    <property type="project" value="TreeGrafter"/>
</dbReference>
<dbReference type="Gene3D" id="3.40.50.300">
    <property type="entry name" value="P-loop containing nucleotide triphosphate hydrolases"/>
    <property type="match status" value="2"/>
</dbReference>
<dbReference type="PRINTS" id="PR00318">
    <property type="entry name" value="GPROTEINA"/>
</dbReference>
<comment type="caution">
    <text evidence="8">The sequence shown here is derived from an EMBL/GenBank/DDBJ whole genome shotgun (WGS) entry which is preliminary data.</text>
</comment>
<dbReference type="PANTHER" id="PTHR10218:SF360">
    <property type="entry name" value="GUANINE NUCLEOTIDE-BINDING PROTEIN SUBUNIT ALPHA HOMOLOG"/>
    <property type="match status" value="1"/>
</dbReference>
<name>A0A8H5FU71_9AGAR</name>
<feature type="compositionally biased region" description="Polar residues" evidence="7">
    <location>
        <begin position="17"/>
        <end position="33"/>
    </location>
</feature>
<dbReference type="PANTHER" id="PTHR10218">
    <property type="entry name" value="GTP-BINDING PROTEIN ALPHA SUBUNIT"/>
    <property type="match status" value="1"/>
</dbReference>
<dbReference type="GO" id="GO:0005525">
    <property type="term" value="F:GTP binding"/>
    <property type="evidence" value="ECO:0007669"/>
    <property type="project" value="UniProtKB-KW"/>
</dbReference>
<dbReference type="GO" id="GO:0031683">
    <property type="term" value="F:G-protein beta/gamma-subunit complex binding"/>
    <property type="evidence" value="ECO:0007669"/>
    <property type="project" value="InterPro"/>
</dbReference>
<dbReference type="InterPro" id="IPR011025">
    <property type="entry name" value="GproteinA_insert"/>
</dbReference>
<feature type="compositionally biased region" description="Low complexity" evidence="7">
    <location>
        <begin position="254"/>
        <end position="264"/>
    </location>
</feature>
<dbReference type="GO" id="GO:0005737">
    <property type="term" value="C:cytoplasm"/>
    <property type="evidence" value="ECO:0007669"/>
    <property type="project" value="TreeGrafter"/>
</dbReference>
<evidence type="ECO:0000313" key="9">
    <source>
        <dbReference type="Proteomes" id="UP000559027"/>
    </source>
</evidence>
<feature type="region of interest" description="Disordered" evidence="7">
    <location>
        <begin position="248"/>
        <end position="281"/>
    </location>
</feature>
<evidence type="ECO:0000256" key="7">
    <source>
        <dbReference type="SAM" id="MobiDB-lite"/>
    </source>
</evidence>
<keyword evidence="9" id="KW-1185">Reference proteome</keyword>
<feature type="binding site" evidence="5">
    <location>
        <begin position="473"/>
        <end position="476"/>
    </location>
    <ligand>
        <name>GTP</name>
        <dbReference type="ChEBI" id="CHEBI:37565"/>
    </ligand>
</feature>
<evidence type="ECO:0000313" key="8">
    <source>
        <dbReference type="EMBL" id="KAF5348882.1"/>
    </source>
</evidence>
<dbReference type="GO" id="GO:0007188">
    <property type="term" value="P:adenylate cyclase-modulating G protein-coupled receptor signaling pathway"/>
    <property type="evidence" value="ECO:0007669"/>
    <property type="project" value="TreeGrafter"/>
</dbReference>